<feature type="region of interest" description="Disordered" evidence="1">
    <location>
        <begin position="285"/>
        <end position="313"/>
    </location>
</feature>
<dbReference type="InterPro" id="IPR057156">
    <property type="entry name" value="DUF7834"/>
</dbReference>
<evidence type="ECO:0000313" key="5">
    <source>
        <dbReference type="Proteomes" id="UP000218890"/>
    </source>
</evidence>
<name>A0A120N040_HALHR</name>
<feature type="compositionally biased region" description="Basic and acidic residues" evidence="1">
    <location>
        <begin position="224"/>
        <end position="233"/>
    </location>
</feature>
<dbReference type="RefSeq" id="WP_096410013.1">
    <property type="nucleotide sequence ID" value="NZ_AP017372.2"/>
</dbReference>
<organism evidence="4 5">
    <name type="scientific">Halorhodospira halochloris</name>
    <name type="common">Ectothiorhodospira halochloris</name>
    <dbReference type="NCBI Taxonomy" id="1052"/>
    <lineage>
        <taxon>Bacteria</taxon>
        <taxon>Pseudomonadati</taxon>
        <taxon>Pseudomonadota</taxon>
        <taxon>Gammaproteobacteria</taxon>
        <taxon>Chromatiales</taxon>
        <taxon>Ectothiorhodospiraceae</taxon>
        <taxon>Halorhodospira</taxon>
    </lineage>
</organism>
<proteinExistence type="predicted"/>
<sequence>MDTRGDENSALQVKVQSFEELTAAGRELKLDDYQRGFVWDEQRVRQLIDDLAEFANQQLSNSKATQPAYAYYMGTVLLSRESEQPGERGNSAYVIDGQQRLAALSLLWSAAQEGSEVPPAMAFSYRDSRSQAQLQAAYKTIMTGLDRTGLKATHRTRELFKDVELFRHITLTVVTTGSIDEAFTFFDSQNSRGVPLHTTDLLKAHHLRAIRNHAPHQSSQAEPIQRDSARRWEGMQQASNEKNSPAGEDPVHRLFNYYLWRARNWFGPLSQRPLYPSRKALQKTFKQNAYPPRELENRLRGRPPEAVNGAEGNKLAEGGIDRVACFPCTARVHHSVVKWEPHQKEWDMEVSLPSLGTAPHNLPFTLRQPIAEGAGFFLYAQRYERLLAHMETPPQVEHVPGQRSGDDWTDFRHLYQKVVLELSHYLRQAFLLASMLYIDRFGTCRLYEFALWLEYILGAERLIKASIFQSSSRSVLERNDAGSESIGNLLDFIAVNEIPDPVIRALQEDRAADKALEKALQDNISEGSFTFGEHSVRDRYIKAVSRYFNQADKDRDKEKLPENDQERRDWILERRNWITDMLRSGGINHG</sequence>
<reference evidence="4" key="1">
    <citation type="submission" date="2016-02" db="EMBL/GenBank/DDBJ databases">
        <title>Halorhodospira halochloris DSM-1059 complete genome, version 2.</title>
        <authorList>
            <person name="Tsukatani Y."/>
        </authorList>
    </citation>
    <scope>NUCLEOTIDE SEQUENCE</scope>
    <source>
        <strain evidence="4">DSM 1059</strain>
    </source>
</reference>
<feature type="compositionally biased region" description="Basic and acidic residues" evidence="1">
    <location>
        <begin position="293"/>
        <end position="303"/>
    </location>
</feature>
<feature type="domain" description="GmrSD restriction endonucleases N-terminal" evidence="2">
    <location>
        <begin position="25"/>
        <end position="207"/>
    </location>
</feature>
<dbReference type="Proteomes" id="UP000218890">
    <property type="component" value="Chromosome"/>
</dbReference>
<accession>A0A120N040</accession>
<dbReference type="EMBL" id="AP017372">
    <property type="protein sequence ID" value="BAU58691.1"/>
    <property type="molecule type" value="Genomic_DNA"/>
</dbReference>
<dbReference type="PANTHER" id="PTHR35149">
    <property type="entry name" value="SLL5132 PROTEIN"/>
    <property type="match status" value="1"/>
</dbReference>
<evidence type="ECO:0000259" key="2">
    <source>
        <dbReference type="Pfam" id="PF03235"/>
    </source>
</evidence>
<evidence type="ECO:0000256" key="1">
    <source>
        <dbReference type="SAM" id="MobiDB-lite"/>
    </source>
</evidence>
<feature type="region of interest" description="Disordered" evidence="1">
    <location>
        <begin position="212"/>
        <end position="247"/>
    </location>
</feature>
<dbReference type="Pfam" id="PF25202">
    <property type="entry name" value="DUF7834"/>
    <property type="match status" value="1"/>
</dbReference>
<dbReference type="Pfam" id="PF03235">
    <property type="entry name" value="GmrSD_N"/>
    <property type="match status" value="1"/>
</dbReference>
<feature type="domain" description="DUF7834" evidence="3">
    <location>
        <begin position="225"/>
        <end position="513"/>
    </location>
</feature>
<protein>
    <submittedName>
        <fullName evidence="4">Uncharacterized protein</fullName>
    </submittedName>
</protein>
<gene>
    <name evidence="4" type="ORF">HH1059_19860</name>
</gene>
<dbReference type="PANTHER" id="PTHR35149:SF2">
    <property type="entry name" value="DUF262 DOMAIN-CONTAINING PROTEIN"/>
    <property type="match status" value="1"/>
</dbReference>
<dbReference type="KEGG" id="hhk:HH1059_19860"/>
<dbReference type="InterPro" id="IPR004919">
    <property type="entry name" value="GmrSD_N"/>
</dbReference>
<keyword evidence="5" id="KW-1185">Reference proteome</keyword>
<evidence type="ECO:0000313" key="4">
    <source>
        <dbReference type="EMBL" id="BAU58691.1"/>
    </source>
</evidence>
<dbReference type="AlphaFoldDB" id="A0A120N040"/>
<evidence type="ECO:0000259" key="3">
    <source>
        <dbReference type="Pfam" id="PF25202"/>
    </source>
</evidence>
<dbReference type="OrthoDB" id="9798761at2"/>